<dbReference type="Proteomes" id="UP000248311">
    <property type="component" value="Unassembled WGS sequence"/>
</dbReference>
<dbReference type="RefSeq" id="WP_220032332.1">
    <property type="nucleotide sequence ID" value="NZ_QJTE01000004.1"/>
</dbReference>
<accession>A0A318STY8</accession>
<name>A0A318STY8_9RHOB</name>
<feature type="site" description="Lowers pKa of active site Tyr" evidence="7">
    <location>
        <position position="70"/>
    </location>
</feature>
<comment type="similarity">
    <text evidence="1">Belongs to the aldo/keto reductase family.</text>
</comment>
<comment type="caution">
    <text evidence="9">The sequence shown here is derived from an EMBL/GenBank/DDBJ whole genome shotgun (WGS) entry which is preliminary data.</text>
</comment>
<evidence type="ECO:0000256" key="4">
    <source>
        <dbReference type="ARBA" id="ARBA00049445"/>
    </source>
</evidence>
<dbReference type="AlphaFoldDB" id="A0A318STY8"/>
<evidence type="ECO:0000256" key="6">
    <source>
        <dbReference type="PIRSR" id="PIRSR000097-2"/>
    </source>
</evidence>
<dbReference type="FunFam" id="3.20.20.100:FF:000002">
    <property type="entry name" value="2,5-diketo-D-gluconic acid reductase A"/>
    <property type="match status" value="1"/>
</dbReference>
<dbReference type="EMBL" id="QJTE01000004">
    <property type="protein sequence ID" value="PYE82320.1"/>
    <property type="molecule type" value="Genomic_DNA"/>
</dbReference>
<protein>
    <submittedName>
        <fullName evidence="9">Diketogulonate reductase-like aldo/keto reductase</fullName>
    </submittedName>
</protein>
<dbReference type="Gene3D" id="3.20.20.100">
    <property type="entry name" value="NADP-dependent oxidoreductase domain"/>
    <property type="match status" value="1"/>
</dbReference>
<keyword evidence="2" id="KW-0521">NADP</keyword>
<dbReference type="SUPFAM" id="SSF51430">
    <property type="entry name" value="NAD(P)-linked oxidoreductase"/>
    <property type="match status" value="1"/>
</dbReference>
<dbReference type="InterPro" id="IPR020471">
    <property type="entry name" value="AKR"/>
</dbReference>
<feature type="active site" description="Proton donor" evidence="5">
    <location>
        <position position="45"/>
    </location>
</feature>
<evidence type="ECO:0000256" key="3">
    <source>
        <dbReference type="ARBA" id="ARBA00023002"/>
    </source>
</evidence>
<gene>
    <name evidence="9" type="ORF">DFP88_10473</name>
</gene>
<dbReference type="InterPro" id="IPR018170">
    <property type="entry name" value="Aldo/ket_reductase_CS"/>
</dbReference>
<dbReference type="GO" id="GO:0016616">
    <property type="term" value="F:oxidoreductase activity, acting on the CH-OH group of donors, NAD or NADP as acceptor"/>
    <property type="evidence" value="ECO:0007669"/>
    <property type="project" value="UniProtKB-ARBA"/>
</dbReference>
<reference evidence="9 10" key="1">
    <citation type="submission" date="2018-06" db="EMBL/GenBank/DDBJ databases">
        <title>Genomic Encyclopedia of Type Strains, Phase III (KMG-III): the genomes of soil and plant-associated and newly described type strains.</title>
        <authorList>
            <person name="Whitman W."/>
        </authorList>
    </citation>
    <scope>NUCLEOTIDE SEQUENCE [LARGE SCALE GENOMIC DNA]</scope>
    <source>
        <strain evidence="9 10">CECT 9025</strain>
    </source>
</reference>
<evidence type="ECO:0000256" key="5">
    <source>
        <dbReference type="PIRSR" id="PIRSR000097-1"/>
    </source>
</evidence>
<dbReference type="Pfam" id="PF00248">
    <property type="entry name" value="Aldo_ket_red"/>
    <property type="match status" value="1"/>
</dbReference>
<dbReference type="PANTHER" id="PTHR43827:SF3">
    <property type="entry name" value="NADP-DEPENDENT OXIDOREDUCTASE DOMAIN-CONTAINING PROTEIN"/>
    <property type="match status" value="1"/>
</dbReference>
<dbReference type="InterPro" id="IPR036812">
    <property type="entry name" value="NAD(P)_OxRdtase_dom_sf"/>
</dbReference>
<evidence type="ECO:0000313" key="10">
    <source>
        <dbReference type="Proteomes" id="UP000248311"/>
    </source>
</evidence>
<evidence type="ECO:0000256" key="7">
    <source>
        <dbReference type="PIRSR" id="PIRSR000097-3"/>
    </source>
</evidence>
<evidence type="ECO:0000313" key="9">
    <source>
        <dbReference type="EMBL" id="PYE82320.1"/>
    </source>
</evidence>
<dbReference type="InterPro" id="IPR023210">
    <property type="entry name" value="NADP_OxRdtase_dom"/>
</dbReference>
<evidence type="ECO:0000256" key="1">
    <source>
        <dbReference type="ARBA" id="ARBA00007905"/>
    </source>
</evidence>
<dbReference type="PANTHER" id="PTHR43827">
    <property type="entry name" value="2,5-DIKETO-D-GLUCONIC ACID REDUCTASE"/>
    <property type="match status" value="1"/>
</dbReference>
<keyword evidence="10" id="KW-1185">Reference proteome</keyword>
<sequence length="273" mass="29967">MAERMIGPIPQIGFGTWQREGQEAYACTLAALEAGYRHIDTAEGYGNEEEVGQAIKDSGVPRAEIFVTTKVAPESFGPGQIRPHAEASLRKLGLDKVDLLLLHWPSIHDEYPMEDYVGQFAAVYDAGLTHHIGVSNFTIRHLDRALELLGDRPIATNQCEIHPLMQNRPIVDHCRAKGIPMTAYCPLARGKVLGNPVLKEIGRAHGADEAQVSLAFLMAEGHVVIPSSSKPERIATNLAARDIVLTEGEVARIRGIDAEQRQVDGDWAPDWDK</sequence>
<dbReference type="PIRSF" id="PIRSF000097">
    <property type="entry name" value="AKR"/>
    <property type="match status" value="1"/>
</dbReference>
<comment type="catalytic activity">
    <reaction evidence="4">
        <text>hydroxyacetone + NADP(+) = methylglyoxal + NADPH + H(+)</text>
        <dbReference type="Rhea" id="RHEA:27986"/>
        <dbReference type="ChEBI" id="CHEBI:15378"/>
        <dbReference type="ChEBI" id="CHEBI:17158"/>
        <dbReference type="ChEBI" id="CHEBI:27957"/>
        <dbReference type="ChEBI" id="CHEBI:57783"/>
        <dbReference type="ChEBI" id="CHEBI:58349"/>
    </reaction>
</comment>
<dbReference type="PROSITE" id="PS00798">
    <property type="entry name" value="ALDOKETO_REDUCTASE_1"/>
    <property type="match status" value="1"/>
</dbReference>
<feature type="binding site" evidence="6">
    <location>
        <position position="103"/>
    </location>
    <ligand>
        <name>substrate</name>
    </ligand>
</feature>
<evidence type="ECO:0000256" key="2">
    <source>
        <dbReference type="ARBA" id="ARBA00022857"/>
    </source>
</evidence>
<organism evidence="9 10">
    <name type="scientific">Pseudoroseicyclus aestuarii</name>
    <dbReference type="NCBI Taxonomy" id="1795041"/>
    <lineage>
        <taxon>Bacteria</taxon>
        <taxon>Pseudomonadati</taxon>
        <taxon>Pseudomonadota</taxon>
        <taxon>Alphaproteobacteria</taxon>
        <taxon>Rhodobacterales</taxon>
        <taxon>Paracoccaceae</taxon>
        <taxon>Pseudoroseicyclus</taxon>
    </lineage>
</organism>
<feature type="domain" description="NADP-dependent oxidoreductase" evidence="8">
    <location>
        <begin position="12"/>
        <end position="257"/>
    </location>
</feature>
<proteinExistence type="inferred from homology"/>
<evidence type="ECO:0000259" key="8">
    <source>
        <dbReference type="Pfam" id="PF00248"/>
    </source>
</evidence>
<dbReference type="PRINTS" id="PR00069">
    <property type="entry name" value="ALDKETRDTASE"/>
</dbReference>
<keyword evidence="3" id="KW-0560">Oxidoreductase</keyword>